<sequence length="298" mass="33317">MWQDGMGAHTGLKEKSDYRDPGGGNLSSAIDSYKTPRASFSGNLPRTIGLALPSAVGYRDLSTPATRDLSWTVGPALPSMIGSRKSPRKFSDKNFGDILAAERDLEKSKRASSNPTPNVLPVPEYLTDTAREWFTDKASLNMIVKKSFGEAVIEHFRLENLFRGFGWVPLLRLSGDYYPDLVREFYTNMLHKMDKDLPTIISQGKGVRIIVERDRVASILGIPDNRNTVTVDQNRRSIDEDPDWNFDAAYSRFNIQHRALYRSRIIGAIFHPSSHGLSLTSFVALLLKKGADLVKSIL</sequence>
<evidence type="ECO:0000313" key="1">
    <source>
        <dbReference type="EMBL" id="KAI5681011.1"/>
    </source>
</evidence>
<comment type="caution">
    <text evidence="1">The sequence shown here is derived from an EMBL/GenBank/DDBJ whole genome shotgun (WGS) entry which is preliminary data.</text>
</comment>
<name>A0ACC0C8C2_CATRO</name>
<gene>
    <name evidence="1" type="ORF">M9H77_02238</name>
</gene>
<dbReference type="Proteomes" id="UP001060085">
    <property type="component" value="Linkage Group LG01"/>
</dbReference>
<proteinExistence type="predicted"/>
<reference evidence="2" key="1">
    <citation type="journal article" date="2023" name="Nat. Plants">
        <title>Single-cell RNA sequencing provides a high-resolution roadmap for understanding the multicellular compartmentation of specialized metabolism.</title>
        <authorList>
            <person name="Sun S."/>
            <person name="Shen X."/>
            <person name="Li Y."/>
            <person name="Li Y."/>
            <person name="Wang S."/>
            <person name="Li R."/>
            <person name="Zhang H."/>
            <person name="Shen G."/>
            <person name="Guo B."/>
            <person name="Wei J."/>
            <person name="Xu J."/>
            <person name="St-Pierre B."/>
            <person name="Chen S."/>
            <person name="Sun C."/>
        </authorList>
    </citation>
    <scope>NUCLEOTIDE SEQUENCE [LARGE SCALE GENOMIC DNA]</scope>
</reference>
<keyword evidence="2" id="KW-1185">Reference proteome</keyword>
<protein>
    <submittedName>
        <fullName evidence="1">Uncharacterized protein</fullName>
    </submittedName>
</protein>
<accession>A0ACC0C8C2</accession>
<dbReference type="EMBL" id="CM044701">
    <property type="protein sequence ID" value="KAI5681011.1"/>
    <property type="molecule type" value="Genomic_DNA"/>
</dbReference>
<evidence type="ECO:0000313" key="2">
    <source>
        <dbReference type="Proteomes" id="UP001060085"/>
    </source>
</evidence>
<organism evidence="1 2">
    <name type="scientific">Catharanthus roseus</name>
    <name type="common">Madagascar periwinkle</name>
    <name type="synonym">Vinca rosea</name>
    <dbReference type="NCBI Taxonomy" id="4058"/>
    <lineage>
        <taxon>Eukaryota</taxon>
        <taxon>Viridiplantae</taxon>
        <taxon>Streptophyta</taxon>
        <taxon>Embryophyta</taxon>
        <taxon>Tracheophyta</taxon>
        <taxon>Spermatophyta</taxon>
        <taxon>Magnoliopsida</taxon>
        <taxon>eudicotyledons</taxon>
        <taxon>Gunneridae</taxon>
        <taxon>Pentapetalae</taxon>
        <taxon>asterids</taxon>
        <taxon>lamiids</taxon>
        <taxon>Gentianales</taxon>
        <taxon>Apocynaceae</taxon>
        <taxon>Rauvolfioideae</taxon>
        <taxon>Vinceae</taxon>
        <taxon>Catharanthinae</taxon>
        <taxon>Catharanthus</taxon>
    </lineage>
</organism>